<evidence type="ECO:0000256" key="2">
    <source>
        <dbReference type="SAM" id="MobiDB-lite"/>
    </source>
</evidence>
<reference evidence="5" key="1">
    <citation type="submission" date="2021-01" db="EMBL/GenBank/DDBJ databases">
        <authorList>
            <person name="Corre E."/>
            <person name="Pelletier E."/>
            <person name="Niang G."/>
            <person name="Scheremetjew M."/>
            <person name="Finn R."/>
            <person name="Kale V."/>
            <person name="Holt S."/>
            <person name="Cochrane G."/>
            <person name="Meng A."/>
            <person name="Brown T."/>
            <person name="Cohen L."/>
        </authorList>
    </citation>
    <scope>NUCLEOTIDE SEQUENCE</scope>
    <source>
        <strain evidence="5">NY070348D</strain>
    </source>
</reference>
<protein>
    <recommendedName>
        <fullName evidence="6">Calmodulin</fullName>
    </recommendedName>
</protein>
<feature type="domain" description="EF-hand" evidence="4">
    <location>
        <begin position="161"/>
        <end position="196"/>
    </location>
</feature>
<dbReference type="InterPro" id="IPR018247">
    <property type="entry name" value="EF_Hand_1_Ca_BS"/>
</dbReference>
<feature type="compositionally biased region" description="Low complexity" evidence="2">
    <location>
        <begin position="1"/>
        <end position="14"/>
    </location>
</feature>
<dbReference type="InterPro" id="IPR002048">
    <property type="entry name" value="EF_hand_dom"/>
</dbReference>
<feature type="compositionally biased region" description="Polar residues" evidence="2">
    <location>
        <begin position="563"/>
        <end position="573"/>
    </location>
</feature>
<dbReference type="SMART" id="SM00315">
    <property type="entry name" value="RGS"/>
    <property type="match status" value="1"/>
</dbReference>
<dbReference type="InterPro" id="IPR011992">
    <property type="entry name" value="EF-hand-dom_pair"/>
</dbReference>
<proteinExistence type="predicted"/>
<dbReference type="InterPro" id="IPR044926">
    <property type="entry name" value="RGS_subdomain_2"/>
</dbReference>
<dbReference type="PRINTS" id="PR01301">
    <property type="entry name" value="RGSPROTEIN"/>
</dbReference>
<organism evidence="5">
    <name type="scientific">Mucochytrium quahogii</name>
    <dbReference type="NCBI Taxonomy" id="96639"/>
    <lineage>
        <taxon>Eukaryota</taxon>
        <taxon>Sar</taxon>
        <taxon>Stramenopiles</taxon>
        <taxon>Bigyra</taxon>
        <taxon>Labyrinthulomycetes</taxon>
        <taxon>Thraustochytrida</taxon>
        <taxon>Thraustochytriidae</taxon>
        <taxon>Mucochytrium</taxon>
    </lineage>
</organism>
<accession>A0A7S2WST5</accession>
<evidence type="ECO:0000313" key="5">
    <source>
        <dbReference type="EMBL" id="CAD9705729.1"/>
    </source>
</evidence>
<dbReference type="GO" id="GO:0005509">
    <property type="term" value="F:calcium ion binding"/>
    <property type="evidence" value="ECO:0007669"/>
    <property type="project" value="InterPro"/>
</dbReference>
<name>A0A7S2WST5_9STRA</name>
<dbReference type="InterPro" id="IPR036305">
    <property type="entry name" value="RGS_sf"/>
</dbReference>
<dbReference type="PANTHER" id="PTHR10845:SF192">
    <property type="entry name" value="DOUBLE HIT, ISOFORM B"/>
    <property type="match status" value="1"/>
</dbReference>
<dbReference type="Gene3D" id="1.10.238.10">
    <property type="entry name" value="EF-hand"/>
    <property type="match status" value="1"/>
</dbReference>
<keyword evidence="1" id="KW-0106">Calcium</keyword>
<dbReference type="SUPFAM" id="SSF47473">
    <property type="entry name" value="EF-hand"/>
    <property type="match status" value="1"/>
</dbReference>
<dbReference type="SMART" id="SM00054">
    <property type="entry name" value="EFh"/>
    <property type="match status" value="2"/>
</dbReference>
<evidence type="ECO:0000259" key="4">
    <source>
        <dbReference type="PROSITE" id="PS50222"/>
    </source>
</evidence>
<feature type="region of interest" description="Disordered" evidence="2">
    <location>
        <begin position="554"/>
        <end position="600"/>
    </location>
</feature>
<evidence type="ECO:0008006" key="6">
    <source>
        <dbReference type="Google" id="ProtNLM"/>
    </source>
</evidence>
<dbReference type="Gene3D" id="1.10.167.10">
    <property type="entry name" value="Regulator of G-protein Signalling 4, domain 2"/>
    <property type="match status" value="1"/>
</dbReference>
<dbReference type="PROSITE" id="PS00018">
    <property type="entry name" value="EF_HAND_1"/>
    <property type="match status" value="1"/>
</dbReference>
<feature type="domain" description="EF-hand" evidence="4">
    <location>
        <begin position="198"/>
        <end position="233"/>
    </location>
</feature>
<dbReference type="SUPFAM" id="SSF48097">
    <property type="entry name" value="Regulator of G-protein signaling, RGS"/>
    <property type="match status" value="1"/>
</dbReference>
<feature type="region of interest" description="Disordered" evidence="2">
    <location>
        <begin position="1"/>
        <end position="54"/>
    </location>
</feature>
<gene>
    <name evidence="5" type="ORF">QSP1433_LOCUS16406</name>
</gene>
<dbReference type="PROSITE" id="PS50132">
    <property type="entry name" value="RGS"/>
    <property type="match status" value="1"/>
</dbReference>
<dbReference type="PANTHER" id="PTHR10845">
    <property type="entry name" value="REGULATOR OF G PROTEIN SIGNALING"/>
    <property type="match status" value="1"/>
</dbReference>
<dbReference type="EMBL" id="HBHK01026078">
    <property type="protein sequence ID" value="CAD9705729.1"/>
    <property type="molecule type" value="Transcribed_RNA"/>
</dbReference>
<dbReference type="CDD" id="cd07440">
    <property type="entry name" value="RGS"/>
    <property type="match status" value="1"/>
</dbReference>
<dbReference type="Pfam" id="PF00615">
    <property type="entry name" value="RGS"/>
    <property type="match status" value="1"/>
</dbReference>
<evidence type="ECO:0000259" key="3">
    <source>
        <dbReference type="PROSITE" id="PS50132"/>
    </source>
</evidence>
<dbReference type="PROSITE" id="PS50222">
    <property type="entry name" value="EF_HAND_2"/>
    <property type="match status" value="2"/>
</dbReference>
<dbReference type="InterPro" id="IPR016137">
    <property type="entry name" value="RGS"/>
</dbReference>
<feature type="domain" description="RGS" evidence="3">
    <location>
        <begin position="234"/>
        <end position="357"/>
    </location>
</feature>
<sequence length="600" mass="67652">MGCASSSNASTTSSYVKLSQSDPVGLASVPARSPVQGTGKDERERSDTSGSTLDRISVNVSKMKTKLSGLTRERPVAASADSLDSQSRIQQRKLTTSASAVAIHKQRWFIEEGEERHKRAFSDHELFEQQFDDVLNECGAEDGKLTRNQMKLVFNRVIPNIDDLIFDKIFALFDADGDEIVERNDFMVAMAFLIQQGSARNNIELAFRLFDVDANGEISQKEFNTMICSVLSNRLKYALQTDYGREAFKGHMKREWSNESVEFWETVNKLCEIYAAKNSEKCGVPLSVAQKVFQQYIEEEAPDQINIGSSTHDNIRSSIDRAMATGEETVPIDSFKKAAEEIMQMMELDSFERFRKDLAIKARKASAGYNEQLDYADKAWAELGLDPEKGMTLELFKRWSADNINYFSFLEELQRAVERIVHGTDVEERGEEHEDDASTTKMPTRMYYKAHPSMVSLSTESDENGNTVRIITIGERMYSQNGSTFYESCESLDGQRTDVASSCESISSREVELEEGNKADQETGEKKRIAAAGYPYSDPYALMRAAEKRNAISKVGSHRENQEGNNLRNTANPTRKKRMPIDHRPSVTVLRFNNGKRSSM</sequence>
<evidence type="ECO:0000256" key="1">
    <source>
        <dbReference type="ARBA" id="ARBA00022837"/>
    </source>
</evidence>
<dbReference type="AlphaFoldDB" id="A0A7S2WST5"/>
<dbReference type="CDD" id="cd00051">
    <property type="entry name" value="EFh"/>
    <property type="match status" value="1"/>
</dbReference>